<comment type="caution">
    <text evidence="1">The sequence shown here is derived from an EMBL/GenBank/DDBJ whole genome shotgun (WGS) entry which is preliminary data.</text>
</comment>
<reference evidence="1" key="1">
    <citation type="journal article" date="2014" name="Int. J. Syst. Evol. Microbiol.">
        <title>Complete genome sequence of Corynebacterium casei LMG S-19264T (=DSM 44701T), isolated from a smear-ripened cheese.</title>
        <authorList>
            <consortium name="US DOE Joint Genome Institute (JGI-PGF)"/>
            <person name="Walter F."/>
            <person name="Albersmeier A."/>
            <person name="Kalinowski J."/>
            <person name="Ruckert C."/>
        </authorList>
    </citation>
    <scope>NUCLEOTIDE SEQUENCE</scope>
    <source>
        <strain evidence="1">CGMCC 1.15360</strain>
    </source>
</reference>
<gene>
    <name evidence="1" type="ORF">GCM10010990_34530</name>
</gene>
<organism evidence="1 2">
    <name type="scientific">Croceicoccus mobilis</name>
    <dbReference type="NCBI Taxonomy" id="1703339"/>
    <lineage>
        <taxon>Bacteria</taxon>
        <taxon>Pseudomonadati</taxon>
        <taxon>Pseudomonadota</taxon>
        <taxon>Alphaproteobacteria</taxon>
        <taxon>Sphingomonadales</taxon>
        <taxon>Erythrobacteraceae</taxon>
        <taxon>Croceicoccus</taxon>
    </lineage>
</organism>
<sequence>MNPVSHSAPGAQIKLPDADLTRFNDKPQVVGTSLLKWLQIGHMGSLGEQMSTVI</sequence>
<protein>
    <submittedName>
        <fullName evidence="1">Uncharacterized protein</fullName>
    </submittedName>
</protein>
<evidence type="ECO:0000313" key="1">
    <source>
        <dbReference type="EMBL" id="GGD81688.1"/>
    </source>
</evidence>
<dbReference type="EMBL" id="BMIP01000010">
    <property type="protein sequence ID" value="GGD81688.1"/>
    <property type="molecule type" value="Genomic_DNA"/>
</dbReference>
<name>A0A916Z8P3_9SPHN</name>
<keyword evidence="2" id="KW-1185">Reference proteome</keyword>
<dbReference type="AlphaFoldDB" id="A0A916Z8P3"/>
<proteinExistence type="predicted"/>
<evidence type="ECO:0000313" key="2">
    <source>
        <dbReference type="Proteomes" id="UP000612349"/>
    </source>
</evidence>
<reference evidence="1" key="2">
    <citation type="submission" date="2020-09" db="EMBL/GenBank/DDBJ databases">
        <authorList>
            <person name="Sun Q."/>
            <person name="Zhou Y."/>
        </authorList>
    </citation>
    <scope>NUCLEOTIDE SEQUENCE</scope>
    <source>
        <strain evidence="1">CGMCC 1.15360</strain>
    </source>
</reference>
<accession>A0A916Z8P3</accession>
<dbReference type="Proteomes" id="UP000612349">
    <property type="component" value="Unassembled WGS sequence"/>
</dbReference>